<protein>
    <recommendedName>
        <fullName evidence="4">HicA toxin of toxin-antitoxin</fullName>
    </recommendedName>
</protein>
<proteinExistence type="predicted"/>
<evidence type="ECO:0000313" key="2">
    <source>
        <dbReference type="EMBL" id="VFK35246.1"/>
    </source>
</evidence>
<dbReference type="EMBL" id="CAADFO010000010">
    <property type="protein sequence ID" value="VFK24841.1"/>
    <property type="molecule type" value="Genomic_DNA"/>
</dbReference>
<dbReference type="AlphaFoldDB" id="A0A450Y152"/>
<gene>
    <name evidence="1" type="ORF">BECKMB1821G_GA0114241_10108</name>
    <name evidence="3" type="ORF">BECKMB1821H_GA0114242_11093</name>
    <name evidence="2" type="ORF">BECKMB1821I_GA0114274_11073</name>
</gene>
<evidence type="ECO:0000313" key="3">
    <source>
        <dbReference type="EMBL" id="VFK77197.1"/>
    </source>
</evidence>
<sequence>MPRKIRELKGMLLKAGCACEKSKGSHTKWMHPKCADKLILSGNNNGADAKPYQENNVLNYLQGIQEEK</sequence>
<dbReference type="SUPFAM" id="SSF54786">
    <property type="entry name" value="YcfA/nrd intein domain"/>
    <property type="match status" value="1"/>
</dbReference>
<name>A0A450Y152_9GAMM</name>
<evidence type="ECO:0000313" key="1">
    <source>
        <dbReference type="EMBL" id="VFK24841.1"/>
    </source>
</evidence>
<evidence type="ECO:0008006" key="4">
    <source>
        <dbReference type="Google" id="ProtNLM"/>
    </source>
</evidence>
<organism evidence="2">
    <name type="scientific">Candidatus Kentrum sp. MB</name>
    <dbReference type="NCBI Taxonomy" id="2138164"/>
    <lineage>
        <taxon>Bacteria</taxon>
        <taxon>Pseudomonadati</taxon>
        <taxon>Pseudomonadota</taxon>
        <taxon>Gammaproteobacteria</taxon>
        <taxon>Candidatus Kentrum</taxon>
    </lineage>
</organism>
<dbReference type="EMBL" id="CAADGH010000109">
    <property type="protein sequence ID" value="VFK77197.1"/>
    <property type="molecule type" value="Genomic_DNA"/>
</dbReference>
<accession>A0A450Y152</accession>
<dbReference type="EMBL" id="CAADFQ010000107">
    <property type="protein sequence ID" value="VFK35246.1"/>
    <property type="molecule type" value="Genomic_DNA"/>
</dbReference>
<reference evidence="2" key="1">
    <citation type="submission" date="2019-02" db="EMBL/GenBank/DDBJ databases">
        <authorList>
            <person name="Gruber-Vodicka R. H."/>
            <person name="Seah K. B. B."/>
        </authorList>
    </citation>
    <scope>NUCLEOTIDE SEQUENCE</scope>
    <source>
        <strain evidence="1">BECK_BZ197</strain>
        <strain evidence="3">BECK_BZ198</strain>
        <strain evidence="2">BECK_BZ199</strain>
    </source>
</reference>